<organism evidence="2">
    <name type="scientific">bioreactor metagenome</name>
    <dbReference type="NCBI Taxonomy" id="1076179"/>
    <lineage>
        <taxon>unclassified sequences</taxon>
        <taxon>metagenomes</taxon>
        <taxon>ecological metagenomes</taxon>
    </lineage>
</organism>
<dbReference type="PANTHER" id="PTHR37318">
    <property type="entry name" value="BSL7504 PROTEIN"/>
    <property type="match status" value="1"/>
</dbReference>
<protein>
    <recommendedName>
        <fullName evidence="1">Winged helix DNA-binding domain-containing protein</fullName>
    </recommendedName>
</protein>
<dbReference type="InterPro" id="IPR036388">
    <property type="entry name" value="WH-like_DNA-bd_sf"/>
</dbReference>
<dbReference type="PANTHER" id="PTHR37318:SF1">
    <property type="entry name" value="BSL7504 PROTEIN"/>
    <property type="match status" value="1"/>
</dbReference>
<dbReference type="InterPro" id="IPR027395">
    <property type="entry name" value="WH_DNA-bd_dom"/>
</dbReference>
<evidence type="ECO:0000313" key="2">
    <source>
        <dbReference type="EMBL" id="MPM27833.1"/>
    </source>
</evidence>
<dbReference type="AlphaFoldDB" id="A0A644YMV2"/>
<evidence type="ECO:0000259" key="1">
    <source>
        <dbReference type="Pfam" id="PF13601"/>
    </source>
</evidence>
<proteinExistence type="predicted"/>
<comment type="caution">
    <text evidence="2">The sequence shown here is derived from an EMBL/GenBank/DDBJ whole genome shotgun (WGS) entry which is preliminary data.</text>
</comment>
<dbReference type="EMBL" id="VSSQ01005097">
    <property type="protein sequence ID" value="MPM27833.1"/>
    <property type="molecule type" value="Genomic_DNA"/>
</dbReference>
<reference evidence="2" key="1">
    <citation type="submission" date="2019-08" db="EMBL/GenBank/DDBJ databases">
        <authorList>
            <person name="Kucharzyk K."/>
            <person name="Murdoch R.W."/>
            <person name="Higgins S."/>
            <person name="Loffler F."/>
        </authorList>
    </citation>
    <scope>NUCLEOTIDE SEQUENCE</scope>
</reference>
<dbReference type="InterPro" id="IPR036390">
    <property type="entry name" value="WH_DNA-bd_sf"/>
</dbReference>
<accession>A0A644YMV2</accession>
<dbReference type="Pfam" id="PF13601">
    <property type="entry name" value="HTH_34"/>
    <property type="match status" value="1"/>
</dbReference>
<sequence length="95" mass="10621">MKYQELDPLLHSELRLAIISILISAESADFSYIKEATGATSGNISDQLEKLKTAGYIEIEKGYKGKMPQTTCKITQTGVEAFNAYVSVLKRYIER</sequence>
<name>A0A644YMV2_9ZZZZ</name>
<dbReference type="SUPFAM" id="SSF46785">
    <property type="entry name" value="Winged helix' DNA-binding domain"/>
    <property type="match status" value="1"/>
</dbReference>
<feature type="domain" description="Winged helix DNA-binding" evidence="1">
    <location>
        <begin position="14"/>
        <end position="93"/>
    </location>
</feature>
<gene>
    <name evidence="2" type="ORF">SDC9_74347</name>
</gene>
<dbReference type="Gene3D" id="1.10.10.10">
    <property type="entry name" value="Winged helix-like DNA-binding domain superfamily/Winged helix DNA-binding domain"/>
    <property type="match status" value="1"/>
</dbReference>